<name>A0A8C4SA62_ERPCA</name>
<reference evidence="7" key="3">
    <citation type="submission" date="2025-09" db="UniProtKB">
        <authorList>
            <consortium name="Ensembl"/>
        </authorList>
    </citation>
    <scope>IDENTIFICATION</scope>
</reference>
<dbReference type="Ensembl" id="ENSECRT00000013711.1">
    <property type="protein sequence ID" value="ENSECRP00000013477.1"/>
    <property type="gene ID" value="ENSECRG00000008020.1"/>
</dbReference>
<dbReference type="GO" id="GO:0022857">
    <property type="term" value="F:transmembrane transporter activity"/>
    <property type="evidence" value="ECO:0007669"/>
    <property type="project" value="InterPro"/>
</dbReference>
<keyword evidence="2 5" id="KW-0812">Transmembrane</keyword>
<evidence type="ECO:0000256" key="3">
    <source>
        <dbReference type="ARBA" id="ARBA00022989"/>
    </source>
</evidence>
<dbReference type="PANTHER" id="PTHR24064">
    <property type="entry name" value="SOLUTE CARRIER FAMILY 22 MEMBER"/>
    <property type="match status" value="1"/>
</dbReference>
<evidence type="ECO:0000256" key="5">
    <source>
        <dbReference type="SAM" id="Phobius"/>
    </source>
</evidence>
<keyword evidence="8" id="KW-1185">Reference proteome</keyword>
<dbReference type="Gene3D" id="1.20.1250.20">
    <property type="entry name" value="MFS general substrate transporter like domains"/>
    <property type="match status" value="1"/>
</dbReference>
<evidence type="ECO:0000313" key="7">
    <source>
        <dbReference type="Ensembl" id="ENSECRP00000013477.1"/>
    </source>
</evidence>
<dbReference type="InterPro" id="IPR005828">
    <property type="entry name" value="MFS_sugar_transport-like"/>
</dbReference>
<proteinExistence type="predicted"/>
<sequence length="545" mass="61778">MGFSDLLDSIGGLGRFQFINITLLFFAGVLVGSHQVLQNFTAAVPEHHCKIPNMTIVYRRWNGAWSNLDNQTLLKAFIPHDQNNKPVSCLQFKEPQWHLIFSNSSLTNTTGLETETCRHGWTYKRQEFTETIVSEWDLVCDMKHLRHTSQTIYMIGVLVGAIILGSLSDKFGRRTLLIWSYLQLAVAGTSTAFSPSYSVYCFLRFLAGFAVSGVLLNSLSLSDFLTEWCSRVPHLTSFYDIVLAGTAFAIQDWRKLQIAQSVPIFVAFIYSWWFPESARWLALNKKPDQAIQIIKKVSRINGRAKEGEAITAEVNILLDFTMKQYIRIFVCHPLPRCATSFSYFGLIMDLQKFTLSVYLVQLIFALIEIPCKTVSSLMMMFLGRRFTQKSVLMVPGCLVLVNTFLPNELQTVRTTLAVIAKGLFASCFKCVYMYTSELYPTIIRQTGIGFASTLASVGSMTAPLVMMLEDYFSSLPGLTYGLFPIIAGCFVFFLPETLNVPLPDTIDDVEAQHTLTSYRSFLTNHFYVDSIQQKHFSRRYGQKKE</sequence>
<feature type="transmembrane region" description="Helical" evidence="5">
    <location>
        <begin position="12"/>
        <end position="31"/>
    </location>
</feature>
<protein>
    <submittedName>
        <fullName evidence="7">Solute carrier family 22 member 6-A-like</fullName>
    </submittedName>
</protein>
<reference evidence="7" key="1">
    <citation type="submission" date="2021-06" db="EMBL/GenBank/DDBJ databases">
        <authorList>
            <consortium name="Wellcome Sanger Institute Data Sharing"/>
        </authorList>
    </citation>
    <scope>NUCLEOTIDE SEQUENCE [LARGE SCALE GENOMIC DNA]</scope>
</reference>
<evidence type="ECO:0000313" key="8">
    <source>
        <dbReference type="Proteomes" id="UP000694620"/>
    </source>
</evidence>
<dbReference type="GO" id="GO:0016020">
    <property type="term" value="C:membrane"/>
    <property type="evidence" value="ECO:0007669"/>
    <property type="project" value="UniProtKB-SubCell"/>
</dbReference>
<feature type="transmembrane region" description="Helical" evidence="5">
    <location>
        <begin position="474"/>
        <end position="494"/>
    </location>
</feature>
<organism evidence="7 8">
    <name type="scientific">Erpetoichthys calabaricus</name>
    <name type="common">Rope fish</name>
    <name type="synonym">Calamoichthys calabaricus</name>
    <dbReference type="NCBI Taxonomy" id="27687"/>
    <lineage>
        <taxon>Eukaryota</taxon>
        <taxon>Metazoa</taxon>
        <taxon>Chordata</taxon>
        <taxon>Craniata</taxon>
        <taxon>Vertebrata</taxon>
        <taxon>Euteleostomi</taxon>
        <taxon>Actinopterygii</taxon>
        <taxon>Polypteriformes</taxon>
        <taxon>Polypteridae</taxon>
        <taxon>Erpetoichthys</taxon>
    </lineage>
</organism>
<dbReference type="InterPro" id="IPR036259">
    <property type="entry name" value="MFS_trans_sf"/>
</dbReference>
<comment type="subcellular location">
    <subcellularLocation>
        <location evidence="1">Membrane</location>
        <topology evidence="1">Multi-pass membrane protein</topology>
    </subcellularLocation>
</comment>
<dbReference type="InterPro" id="IPR020846">
    <property type="entry name" value="MFS_dom"/>
</dbReference>
<dbReference type="SUPFAM" id="SSF103473">
    <property type="entry name" value="MFS general substrate transporter"/>
    <property type="match status" value="1"/>
</dbReference>
<feature type="transmembrane region" description="Helical" evidence="5">
    <location>
        <begin position="353"/>
        <end position="371"/>
    </location>
</feature>
<evidence type="ECO:0000256" key="1">
    <source>
        <dbReference type="ARBA" id="ARBA00004141"/>
    </source>
</evidence>
<dbReference type="Pfam" id="PF00083">
    <property type="entry name" value="Sugar_tr"/>
    <property type="match status" value="2"/>
</dbReference>
<feature type="transmembrane region" description="Helical" evidence="5">
    <location>
        <begin position="447"/>
        <end position="468"/>
    </location>
</feature>
<evidence type="ECO:0000259" key="6">
    <source>
        <dbReference type="PROSITE" id="PS50850"/>
    </source>
</evidence>
<keyword evidence="4 5" id="KW-0472">Membrane</keyword>
<reference evidence="7" key="2">
    <citation type="submission" date="2025-08" db="UniProtKB">
        <authorList>
            <consortium name="Ensembl"/>
        </authorList>
    </citation>
    <scope>IDENTIFICATION</scope>
</reference>
<feature type="transmembrane region" description="Helical" evidence="5">
    <location>
        <begin position="174"/>
        <end position="194"/>
    </location>
</feature>
<dbReference type="PROSITE" id="PS50850">
    <property type="entry name" value="MFS"/>
    <property type="match status" value="1"/>
</dbReference>
<evidence type="ECO:0000256" key="2">
    <source>
        <dbReference type="ARBA" id="ARBA00022692"/>
    </source>
</evidence>
<feature type="transmembrane region" description="Helical" evidence="5">
    <location>
        <begin position="151"/>
        <end position="168"/>
    </location>
</feature>
<accession>A0A8C4SA62</accession>
<feature type="domain" description="Major facilitator superfamily (MFS) profile" evidence="6">
    <location>
        <begin position="99"/>
        <end position="499"/>
    </location>
</feature>
<keyword evidence="3 5" id="KW-1133">Transmembrane helix</keyword>
<evidence type="ECO:0000256" key="4">
    <source>
        <dbReference type="ARBA" id="ARBA00023136"/>
    </source>
</evidence>
<dbReference type="Proteomes" id="UP000694620">
    <property type="component" value="Chromosome 1"/>
</dbReference>
<dbReference type="GeneTree" id="ENSGT00940000154901"/>
<dbReference type="AlphaFoldDB" id="A0A8C4SA62"/>